<dbReference type="Pfam" id="PF09720">
    <property type="entry name" value="Unstab_antitox"/>
    <property type="match status" value="1"/>
</dbReference>
<reference evidence="1 2" key="1">
    <citation type="submission" date="2019-03" db="EMBL/GenBank/DDBJ databases">
        <title>Genomic Encyclopedia of Type Strains, Phase IV (KMG-IV): sequencing the most valuable type-strain genomes for metagenomic binning, comparative biology and taxonomic classification.</title>
        <authorList>
            <person name="Goeker M."/>
        </authorList>
    </citation>
    <scope>NUCLEOTIDE SEQUENCE [LARGE SCALE GENOMIC DNA]</scope>
    <source>
        <strain evidence="1 2">DSM 654</strain>
    </source>
</reference>
<dbReference type="RefSeq" id="WP_132575407.1">
    <property type="nucleotide sequence ID" value="NZ_CBCSGL010000037.1"/>
</dbReference>
<accession>A0A4R3UK76</accession>
<gene>
    <name evidence="1" type="ORF">EV671_103335</name>
</gene>
<sequence length="76" mass="8315">MSDLVADLAAQGRSLTPEERVRLLDLLLESLQPGDAPADDEAWAQEIARRVSAHERGEGELHGMDEVLAEARRLAP</sequence>
<dbReference type="AlphaFoldDB" id="A0A4R3UK76"/>
<proteinExistence type="predicted"/>
<organism evidence="1 2">
    <name type="scientific">Roseateles saccharophilus</name>
    <name type="common">Pseudomonas saccharophila</name>
    <dbReference type="NCBI Taxonomy" id="304"/>
    <lineage>
        <taxon>Bacteria</taxon>
        <taxon>Pseudomonadati</taxon>
        <taxon>Pseudomonadota</taxon>
        <taxon>Betaproteobacteria</taxon>
        <taxon>Burkholderiales</taxon>
        <taxon>Sphaerotilaceae</taxon>
        <taxon>Roseateles</taxon>
    </lineage>
</organism>
<dbReference type="EMBL" id="SMBU01000033">
    <property type="protein sequence ID" value="TCU89787.1"/>
    <property type="molecule type" value="Genomic_DNA"/>
</dbReference>
<comment type="caution">
    <text evidence="1">The sequence shown here is derived from an EMBL/GenBank/DDBJ whole genome shotgun (WGS) entry which is preliminary data.</text>
</comment>
<dbReference type="InterPro" id="IPR013406">
    <property type="entry name" value="CHP02574_addiction_mod"/>
</dbReference>
<keyword evidence="2" id="KW-1185">Reference proteome</keyword>
<dbReference type="OrthoDB" id="8912983at2"/>
<evidence type="ECO:0000313" key="2">
    <source>
        <dbReference type="Proteomes" id="UP000295110"/>
    </source>
</evidence>
<evidence type="ECO:0000313" key="1">
    <source>
        <dbReference type="EMBL" id="TCU89787.1"/>
    </source>
</evidence>
<name>A0A4R3UK76_ROSSA</name>
<dbReference type="Proteomes" id="UP000295110">
    <property type="component" value="Unassembled WGS sequence"/>
</dbReference>
<protein>
    <submittedName>
        <fullName evidence="1">Putative addiction module component (TIGR02574 family)</fullName>
    </submittedName>
</protein>